<dbReference type="Gene3D" id="3.40.50.300">
    <property type="entry name" value="P-loop containing nucleotide triphosphate hydrolases"/>
    <property type="match status" value="1"/>
</dbReference>
<dbReference type="RefSeq" id="WP_189093727.1">
    <property type="nucleotide sequence ID" value="NZ_BMQL01000091.1"/>
</dbReference>
<reference evidence="2" key="1">
    <citation type="journal article" date="2014" name="Int. J. Syst. Evol. Microbiol.">
        <title>Complete genome sequence of Corynebacterium casei LMG S-19264T (=DSM 44701T), isolated from a smear-ripened cheese.</title>
        <authorList>
            <consortium name="US DOE Joint Genome Institute (JGI-PGF)"/>
            <person name="Walter F."/>
            <person name="Albersmeier A."/>
            <person name="Kalinowski J."/>
            <person name="Ruckert C."/>
        </authorList>
    </citation>
    <scope>NUCLEOTIDE SEQUENCE</scope>
    <source>
        <strain evidence="2">JCM 31311</strain>
    </source>
</reference>
<proteinExistence type="predicted"/>
<name>A0A918FI85_9DEIO</name>
<keyword evidence="3" id="KW-1185">Reference proteome</keyword>
<protein>
    <submittedName>
        <fullName evidence="2">ATPase</fullName>
    </submittedName>
</protein>
<feature type="domain" description="ATPase AAA-type core" evidence="1">
    <location>
        <begin position="25"/>
        <end position="103"/>
    </location>
</feature>
<sequence length="341" mass="37275">MSMTPAELAQYLSALITQSLPLSTMIWGPPGVGKSSVVAQVAQQHGLDFVDVRLSQLAPTDLRGLPVAQANENGVGGVSRWYPPEFLPTSGRGVLFLDEVNMAPPTMQGMAQQLILDRKVGSYELPDGWFVWAAGNRKEDRASVFDMPAPLANRFLHLTVRPDFEAFRSYALARGLHEHVLAFLTFRPEQLHRLDTAQPAWPSPRAWEMAARLHRAGLDVAPAIGEGAGSEFAAFVRLYEQLPDLEMVLRGDSVSLRLPAEPSVRYAAVVGLAARAQNAQEGFHAFSWLAEQASPEWLQLYVATLVSKFQAVGQLGELVGLMEREPKLAELIQGAVDLAEG</sequence>
<dbReference type="InterPro" id="IPR003959">
    <property type="entry name" value="ATPase_AAA_core"/>
</dbReference>
<evidence type="ECO:0000259" key="1">
    <source>
        <dbReference type="Pfam" id="PF00004"/>
    </source>
</evidence>
<gene>
    <name evidence="2" type="ORF">GCM10008957_55000</name>
</gene>
<dbReference type="Proteomes" id="UP000603865">
    <property type="component" value="Unassembled WGS sequence"/>
</dbReference>
<dbReference type="GO" id="GO:0016887">
    <property type="term" value="F:ATP hydrolysis activity"/>
    <property type="evidence" value="ECO:0007669"/>
    <property type="project" value="InterPro"/>
</dbReference>
<dbReference type="CDD" id="cd00009">
    <property type="entry name" value="AAA"/>
    <property type="match status" value="1"/>
</dbReference>
<dbReference type="AlphaFoldDB" id="A0A918FI85"/>
<evidence type="ECO:0000313" key="2">
    <source>
        <dbReference type="EMBL" id="GGR39043.1"/>
    </source>
</evidence>
<reference evidence="2" key="2">
    <citation type="submission" date="2020-09" db="EMBL/GenBank/DDBJ databases">
        <authorList>
            <person name="Sun Q."/>
            <person name="Ohkuma M."/>
        </authorList>
    </citation>
    <scope>NUCLEOTIDE SEQUENCE</scope>
    <source>
        <strain evidence="2">JCM 31311</strain>
    </source>
</reference>
<comment type="caution">
    <text evidence="2">The sequence shown here is derived from an EMBL/GenBank/DDBJ whole genome shotgun (WGS) entry which is preliminary data.</text>
</comment>
<organism evidence="2 3">
    <name type="scientific">Deinococcus ruber</name>
    <dbReference type="NCBI Taxonomy" id="1848197"/>
    <lineage>
        <taxon>Bacteria</taxon>
        <taxon>Thermotogati</taxon>
        <taxon>Deinococcota</taxon>
        <taxon>Deinococci</taxon>
        <taxon>Deinococcales</taxon>
        <taxon>Deinococcaceae</taxon>
        <taxon>Deinococcus</taxon>
    </lineage>
</organism>
<dbReference type="Pfam" id="PF00004">
    <property type="entry name" value="AAA"/>
    <property type="match status" value="1"/>
</dbReference>
<dbReference type="SUPFAM" id="SSF52540">
    <property type="entry name" value="P-loop containing nucleoside triphosphate hydrolases"/>
    <property type="match status" value="1"/>
</dbReference>
<evidence type="ECO:0000313" key="3">
    <source>
        <dbReference type="Proteomes" id="UP000603865"/>
    </source>
</evidence>
<dbReference type="GO" id="GO:0005524">
    <property type="term" value="F:ATP binding"/>
    <property type="evidence" value="ECO:0007669"/>
    <property type="project" value="InterPro"/>
</dbReference>
<dbReference type="EMBL" id="BMQL01000091">
    <property type="protein sequence ID" value="GGR39043.1"/>
    <property type="molecule type" value="Genomic_DNA"/>
</dbReference>
<accession>A0A918FI85</accession>
<dbReference type="InterPro" id="IPR027417">
    <property type="entry name" value="P-loop_NTPase"/>
</dbReference>